<keyword evidence="8" id="KW-1185">Reference proteome</keyword>
<dbReference type="PRINTS" id="PR00371">
    <property type="entry name" value="FPNCR"/>
</dbReference>
<dbReference type="OrthoDB" id="9789468at2"/>
<evidence type="ECO:0000256" key="3">
    <source>
        <dbReference type="ARBA" id="ARBA00022827"/>
    </source>
</evidence>
<dbReference type="Gene3D" id="2.40.30.10">
    <property type="entry name" value="Translation factors"/>
    <property type="match status" value="1"/>
</dbReference>
<organism evidence="7 8">
    <name type="scientific">Novipirellula herctigrandis</name>
    <dbReference type="NCBI Taxonomy" id="2527986"/>
    <lineage>
        <taxon>Bacteria</taxon>
        <taxon>Pseudomonadati</taxon>
        <taxon>Planctomycetota</taxon>
        <taxon>Planctomycetia</taxon>
        <taxon>Pirellulales</taxon>
        <taxon>Pirellulaceae</taxon>
        <taxon>Novipirellula</taxon>
    </lineage>
</organism>
<dbReference type="Pfam" id="PF00175">
    <property type="entry name" value="NAD_binding_1"/>
    <property type="match status" value="1"/>
</dbReference>
<dbReference type="Proteomes" id="UP000315010">
    <property type="component" value="Unassembled WGS sequence"/>
</dbReference>
<evidence type="ECO:0000256" key="2">
    <source>
        <dbReference type="ARBA" id="ARBA00022630"/>
    </source>
</evidence>
<dbReference type="InterPro" id="IPR039261">
    <property type="entry name" value="FNR_nucleotide-bd"/>
</dbReference>
<dbReference type="PANTHER" id="PTHR43314">
    <property type="match status" value="1"/>
</dbReference>
<reference evidence="7 8" key="1">
    <citation type="submission" date="2019-02" db="EMBL/GenBank/DDBJ databases">
        <title>Deep-cultivation of Planctomycetes and their phenomic and genomic characterization uncovers novel biology.</title>
        <authorList>
            <person name="Wiegand S."/>
            <person name="Jogler M."/>
            <person name="Boedeker C."/>
            <person name="Pinto D."/>
            <person name="Vollmers J."/>
            <person name="Rivas-Marin E."/>
            <person name="Kohn T."/>
            <person name="Peeters S.H."/>
            <person name="Heuer A."/>
            <person name="Rast P."/>
            <person name="Oberbeckmann S."/>
            <person name="Bunk B."/>
            <person name="Jeske O."/>
            <person name="Meyerdierks A."/>
            <person name="Storesund J.E."/>
            <person name="Kallscheuer N."/>
            <person name="Luecker S."/>
            <person name="Lage O.M."/>
            <person name="Pohl T."/>
            <person name="Merkel B.J."/>
            <person name="Hornburger P."/>
            <person name="Mueller R.-W."/>
            <person name="Bruemmer F."/>
            <person name="Labrenz M."/>
            <person name="Spormann A.M."/>
            <person name="Op Den Camp H."/>
            <person name="Overmann J."/>
            <person name="Amann R."/>
            <person name="Jetten M.S.M."/>
            <person name="Mascher T."/>
            <person name="Medema M.H."/>
            <person name="Devos D.P."/>
            <person name="Kaster A.-K."/>
            <person name="Ovreas L."/>
            <person name="Rohde M."/>
            <person name="Galperin M.Y."/>
            <person name="Jogler C."/>
        </authorList>
    </citation>
    <scope>NUCLEOTIDE SEQUENCE [LARGE SCALE GENOMIC DNA]</scope>
    <source>
        <strain evidence="7 8">CA13</strain>
    </source>
</reference>
<gene>
    <name evidence="7" type="primary">petH</name>
    <name evidence="7" type="ORF">CA13_04320</name>
</gene>
<dbReference type="PROSITE" id="PS51384">
    <property type="entry name" value="FAD_FR"/>
    <property type="match status" value="1"/>
</dbReference>
<keyword evidence="3" id="KW-0274">FAD</keyword>
<dbReference type="InterPro" id="IPR017927">
    <property type="entry name" value="FAD-bd_FR_type"/>
</dbReference>
<dbReference type="InterPro" id="IPR017938">
    <property type="entry name" value="Riboflavin_synthase-like_b-brl"/>
</dbReference>
<dbReference type="Gene3D" id="3.40.50.80">
    <property type="entry name" value="Nucleotide-binding domain of ferredoxin-NADP reductase (FNR) module"/>
    <property type="match status" value="1"/>
</dbReference>
<dbReference type="GO" id="GO:0004324">
    <property type="term" value="F:ferredoxin-NADP+ reductase activity"/>
    <property type="evidence" value="ECO:0007669"/>
    <property type="project" value="UniProtKB-EC"/>
</dbReference>
<keyword evidence="5 7" id="KW-0560">Oxidoreductase</keyword>
<dbReference type="AlphaFoldDB" id="A0A5C5YVM7"/>
<keyword evidence="2" id="KW-0285">Flavoprotein</keyword>
<dbReference type="EMBL" id="SJPJ01000001">
    <property type="protein sequence ID" value="TWT79035.1"/>
    <property type="molecule type" value="Genomic_DNA"/>
</dbReference>
<evidence type="ECO:0000313" key="8">
    <source>
        <dbReference type="Proteomes" id="UP000315010"/>
    </source>
</evidence>
<dbReference type="InterPro" id="IPR015701">
    <property type="entry name" value="FNR"/>
</dbReference>
<evidence type="ECO:0000256" key="4">
    <source>
        <dbReference type="ARBA" id="ARBA00022857"/>
    </source>
</evidence>
<dbReference type="RefSeq" id="WP_146394261.1">
    <property type="nucleotide sequence ID" value="NZ_SJPJ01000001.1"/>
</dbReference>
<keyword evidence="4" id="KW-0521">NADP</keyword>
<comment type="caution">
    <text evidence="7">The sequence shown here is derived from an EMBL/GenBank/DDBJ whole genome shotgun (WGS) entry which is preliminary data.</text>
</comment>
<dbReference type="InterPro" id="IPR001709">
    <property type="entry name" value="Flavoprot_Pyr_Nucl_cyt_Rdtase"/>
</dbReference>
<dbReference type="InterPro" id="IPR001433">
    <property type="entry name" value="OxRdtase_FAD/NAD-bd"/>
</dbReference>
<protein>
    <submittedName>
        <fullName evidence="7">Ferredoxin--NADP reductase</fullName>
        <ecNumber evidence="7">1.18.1.2</ecNumber>
    </submittedName>
</protein>
<evidence type="ECO:0000256" key="5">
    <source>
        <dbReference type="ARBA" id="ARBA00023002"/>
    </source>
</evidence>
<feature type="domain" description="FAD-binding FR-type" evidence="6">
    <location>
        <begin position="9"/>
        <end position="133"/>
    </location>
</feature>
<evidence type="ECO:0000313" key="7">
    <source>
        <dbReference type="EMBL" id="TWT79035.1"/>
    </source>
</evidence>
<dbReference type="EC" id="1.18.1.2" evidence="7"/>
<dbReference type="SUPFAM" id="SSF63380">
    <property type="entry name" value="Riboflavin synthase domain-like"/>
    <property type="match status" value="1"/>
</dbReference>
<sequence>MRLQEYDTKTQVKAKVLRSERLTPPDSRHEVRDISIEIEDPDFDVEVGRNIGVLAPGSKELGQDFHLRLYGVADLPQTSTDGNKQITICVRRCTFIDQYSGEEYPGIASNYLCDLKEGDSLTVTGPYGQPFDVPDENDANLILICAGTGIAPFRAFVKHIYKDCPEFTGRIKLFHGGQTGLDLLYRNDEKDDFAMYYDRDTFEAIDALSKRPGWTEKSGWGTAMLQRADELKNLLSDPKTYVYVAGVERIRDELDEVLSTVVGATKDWPKQKAELESEGRWVELLY</sequence>
<accession>A0A5C5YVM7</accession>
<evidence type="ECO:0000259" key="6">
    <source>
        <dbReference type="PROSITE" id="PS51384"/>
    </source>
</evidence>
<dbReference type="SUPFAM" id="SSF52343">
    <property type="entry name" value="Ferredoxin reductase-like, C-terminal NADP-linked domain"/>
    <property type="match status" value="1"/>
</dbReference>
<comment type="cofactor">
    <cofactor evidence="1">
        <name>FAD</name>
        <dbReference type="ChEBI" id="CHEBI:57692"/>
    </cofactor>
</comment>
<proteinExistence type="predicted"/>
<name>A0A5C5YVM7_9BACT</name>
<evidence type="ECO:0000256" key="1">
    <source>
        <dbReference type="ARBA" id="ARBA00001974"/>
    </source>
</evidence>